<feature type="domain" description="TonB-dependent receptor-like beta-barrel" evidence="14">
    <location>
        <begin position="379"/>
        <end position="846"/>
    </location>
</feature>
<dbReference type="OrthoDB" id="9760333at2"/>
<keyword evidence="4" id="KW-0410">Iron transport</keyword>
<comment type="subcellular location">
    <subcellularLocation>
        <location evidence="1 11">Cell outer membrane</location>
        <topology evidence="1 11">Multi-pass membrane protein</topology>
    </subcellularLocation>
</comment>
<keyword evidence="8 12" id="KW-0798">TonB box</keyword>
<evidence type="ECO:0000256" key="5">
    <source>
        <dbReference type="ARBA" id="ARBA00022692"/>
    </source>
</evidence>
<dbReference type="PANTHER" id="PTHR32552">
    <property type="entry name" value="FERRICHROME IRON RECEPTOR-RELATED"/>
    <property type="match status" value="1"/>
</dbReference>
<dbReference type="KEGG" id="err:DVR09_05345"/>
<dbReference type="PANTHER" id="PTHR32552:SF81">
    <property type="entry name" value="TONB-DEPENDENT OUTER MEMBRANE RECEPTOR"/>
    <property type="match status" value="1"/>
</dbReference>
<keyword evidence="7" id="KW-0406">Ion transport</keyword>
<evidence type="ECO:0000313" key="17">
    <source>
        <dbReference type="Proteomes" id="UP000254508"/>
    </source>
</evidence>
<dbReference type="InterPro" id="IPR039426">
    <property type="entry name" value="TonB-dep_rcpt-like"/>
</dbReference>
<feature type="compositionally biased region" description="Basic and acidic residues" evidence="13">
    <location>
        <begin position="1"/>
        <end position="10"/>
    </location>
</feature>
<evidence type="ECO:0000256" key="1">
    <source>
        <dbReference type="ARBA" id="ARBA00004571"/>
    </source>
</evidence>
<organism evidence="16 17">
    <name type="scientific">Erythrobacter aureus</name>
    <dbReference type="NCBI Taxonomy" id="2182384"/>
    <lineage>
        <taxon>Bacteria</taxon>
        <taxon>Pseudomonadati</taxon>
        <taxon>Pseudomonadota</taxon>
        <taxon>Alphaproteobacteria</taxon>
        <taxon>Sphingomonadales</taxon>
        <taxon>Erythrobacteraceae</taxon>
        <taxon>Erythrobacter/Porphyrobacter group</taxon>
        <taxon>Erythrobacter</taxon>
    </lineage>
</organism>
<dbReference type="InterPro" id="IPR012910">
    <property type="entry name" value="Plug_dom"/>
</dbReference>
<name>A0A345YD38_9SPHN</name>
<evidence type="ECO:0000256" key="2">
    <source>
        <dbReference type="ARBA" id="ARBA00022448"/>
    </source>
</evidence>
<accession>A0A345YD38</accession>
<sequence length="880" mass="94948">MPLRQSEHEPSGTSAFAPIPKYRNQGGLPKSDFRGSQVWRLRFRSSPAGPRRSGKSSVIRRLSWDLFSAICPFKSTVKRPLDRETGYSQTLYGEEYRMLGGKTLLLSSAAMCAALVPVSALAQETDDENGADENGGTVIIVTAQKRAENLAEVPMSITAITGEALVTAGVSEAADLVKVVPGFNYQQGAFGTPILSIRGIGYADNSASAGPAVTAYVDQVALPYSSMTRGAVLDLERVEVLKGPQGTLFGMNSTGGAINFIAARPTDQLEFGGTATYGRFNEFNLEGFVSGPLGDTLAARVAVQYETRDGWQYSTTRPDDRLGKKDFLNGRLLVDWEPTDTLSLQFGASAWRDRSESQAAQFIQFTPAVPVTPLTQYIADAMQASPPAGDNPREADWDAGADLRRDDEFYQLSLRADLDLSDDILLTSITAWSEFDGNQPIDIDGTAFNNFLVAEHPTRIETFSQELRLSGSVGNVDWMIGGNYQDEDLRESTYTIAQGTNGTIGPFIFSPLGQLAVQNVETASVFGSLDFHLTEDLTLQGSIRYASQKRDFAGCISDAGAGVVGVSAGDAFSFLATILSGTPTTIPPGGCVTLDAATFAPGLATSSLDEDNISWRVGIDYKLSPDALIYANVTRGYKAGSYGLVPAILSSQFTPVTQESVLAYEVGSRFSTLDETFSFEFAAFYNDYRDKQLQGIVLTPVFGPLPQLVNIPESEVYGFEATGVLRPIRGLRFSLSITHVKTKVQQDPQAPAEPRDPFGALTSYVGESFPNTPPWQVNADAEYRFSLGDGGLGAVLGASLTVRDSSPAAFGENPIFELPSVALLDLRLGIEDEDAGWSAQIWGRNVTNAFYYNNVTHLTDYVSRIAGIPATYGVTLGYRY</sequence>
<keyword evidence="3 11" id="KW-1134">Transmembrane beta strand</keyword>
<dbReference type="EMBL" id="CP031357">
    <property type="protein sequence ID" value="AXK41840.1"/>
    <property type="molecule type" value="Genomic_DNA"/>
</dbReference>
<evidence type="ECO:0000256" key="4">
    <source>
        <dbReference type="ARBA" id="ARBA00022496"/>
    </source>
</evidence>
<evidence type="ECO:0000256" key="8">
    <source>
        <dbReference type="ARBA" id="ARBA00023077"/>
    </source>
</evidence>
<dbReference type="CDD" id="cd01347">
    <property type="entry name" value="ligand_gated_channel"/>
    <property type="match status" value="1"/>
</dbReference>
<evidence type="ECO:0000256" key="12">
    <source>
        <dbReference type="RuleBase" id="RU003357"/>
    </source>
</evidence>
<feature type="domain" description="TonB-dependent receptor plug" evidence="15">
    <location>
        <begin position="150"/>
        <end position="257"/>
    </location>
</feature>
<comment type="similarity">
    <text evidence="11 12">Belongs to the TonB-dependent receptor family.</text>
</comment>
<keyword evidence="16" id="KW-0675">Receptor</keyword>
<feature type="region of interest" description="Disordered" evidence="13">
    <location>
        <begin position="1"/>
        <end position="29"/>
    </location>
</feature>
<evidence type="ECO:0000256" key="13">
    <source>
        <dbReference type="SAM" id="MobiDB-lite"/>
    </source>
</evidence>
<dbReference type="AlphaFoldDB" id="A0A345YD38"/>
<evidence type="ECO:0000259" key="15">
    <source>
        <dbReference type="Pfam" id="PF07715"/>
    </source>
</evidence>
<dbReference type="Proteomes" id="UP000254508">
    <property type="component" value="Chromosome"/>
</dbReference>
<keyword evidence="5 11" id="KW-0812">Transmembrane</keyword>
<evidence type="ECO:0000256" key="3">
    <source>
        <dbReference type="ARBA" id="ARBA00022452"/>
    </source>
</evidence>
<keyword evidence="10 11" id="KW-0998">Cell outer membrane</keyword>
<dbReference type="GO" id="GO:0006826">
    <property type="term" value="P:iron ion transport"/>
    <property type="evidence" value="ECO:0007669"/>
    <property type="project" value="UniProtKB-KW"/>
</dbReference>
<evidence type="ECO:0000259" key="14">
    <source>
        <dbReference type="Pfam" id="PF00593"/>
    </source>
</evidence>
<gene>
    <name evidence="16" type="ORF">DVR09_05345</name>
</gene>
<evidence type="ECO:0000256" key="7">
    <source>
        <dbReference type="ARBA" id="ARBA00023065"/>
    </source>
</evidence>
<dbReference type="Pfam" id="PF00593">
    <property type="entry name" value="TonB_dep_Rec_b-barrel"/>
    <property type="match status" value="1"/>
</dbReference>
<dbReference type="InterPro" id="IPR000531">
    <property type="entry name" value="Beta-barrel_TonB"/>
</dbReference>
<evidence type="ECO:0000256" key="9">
    <source>
        <dbReference type="ARBA" id="ARBA00023136"/>
    </source>
</evidence>
<keyword evidence="17" id="KW-1185">Reference proteome</keyword>
<evidence type="ECO:0000313" key="16">
    <source>
        <dbReference type="EMBL" id="AXK41840.1"/>
    </source>
</evidence>
<protein>
    <submittedName>
        <fullName evidence="16">TonB-dependent receptor</fullName>
    </submittedName>
</protein>
<keyword evidence="9 11" id="KW-0472">Membrane</keyword>
<keyword evidence="6" id="KW-0408">Iron</keyword>
<dbReference type="Gene3D" id="2.40.170.20">
    <property type="entry name" value="TonB-dependent receptor, beta-barrel domain"/>
    <property type="match status" value="1"/>
</dbReference>
<proteinExistence type="inferred from homology"/>
<reference evidence="17" key="1">
    <citation type="submission" date="2018-07" db="EMBL/GenBank/DDBJ databases">
        <title>Genome sequence of Erythrobacter strain YH-07, an antagonistic bacterium isolated from Yellow Sea.</title>
        <authorList>
            <person name="Tang T."/>
            <person name="Liu Q."/>
            <person name="Sun X."/>
        </authorList>
    </citation>
    <scope>NUCLEOTIDE SEQUENCE [LARGE SCALE GENOMIC DNA]</scope>
    <source>
        <strain evidence="17">YH-07</strain>
    </source>
</reference>
<dbReference type="GO" id="GO:0009279">
    <property type="term" value="C:cell outer membrane"/>
    <property type="evidence" value="ECO:0007669"/>
    <property type="project" value="UniProtKB-SubCell"/>
</dbReference>
<dbReference type="Pfam" id="PF07715">
    <property type="entry name" value="Plug"/>
    <property type="match status" value="1"/>
</dbReference>
<dbReference type="InterPro" id="IPR036942">
    <property type="entry name" value="Beta-barrel_TonB_sf"/>
</dbReference>
<evidence type="ECO:0000256" key="6">
    <source>
        <dbReference type="ARBA" id="ARBA00023004"/>
    </source>
</evidence>
<dbReference type="SUPFAM" id="SSF56935">
    <property type="entry name" value="Porins"/>
    <property type="match status" value="1"/>
</dbReference>
<dbReference type="PROSITE" id="PS52016">
    <property type="entry name" value="TONB_DEPENDENT_REC_3"/>
    <property type="match status" value="1"/>
</dbReference>
<evidence type="ECO:0000256" key="11">
    <source>
        <dbReference type="PROSITE-ProRule" id="PRU01360"/>
    </source>
</evidence>
<keyword evidence="2 11" id="KW-0813">Transport</keyword>
<evidence type="ECO:0000256" key="10">
    <source>
        <dbReference type="ARBA" id="ARBA00023237"/>
    </source>
</evidence>